<organism evidence="1 2">
    <name type="scientific">Nothobranchius furzeri</name>
    <name type="common">Turquoise killifish</name>
    <dbReference type="NCBI Taxonomy" id="105023"/>
    <lineage>
        <taxon>Eukaryota</taxon>
        <taxon>Metazoa</taxon>
        <taxon>Chordata</taxon>
        <taxon>Craniata</taxon>
        <taxon>Vertebrata</taxon>
        <taxon>Euteleostomi</taxon>
        <taxon>Actinopterygii</taxon>
        <taxon>Neopterygii</taxon>
        <taxon>Teleostei</taxon>
        <taxon>Neoteleostei</taxon>
        <taxon>Acanthomorphata</taxon>
        <taxon>Ovalentaria</taxon>
        <taxon>Atherinomorphae</taxon>
        <taxon>Cyprinodontiformes</taxon>
        <taxon>Nothobranchiidae</taxon>
        <taxon>Nothobranchius</taxon>
    </lineage>
</organism>
<dbReference type="Ensembl" id="ENSNFUT00015031717.1">
    <property type="protein sequence ID" value="ENSNFUP00015030351.1"/>
    <property type="gene ID" value="ENSNFUG00015014803.1"/>
</dbReference>
<evidence type="ECO:0000313" key="1">
    <source>
        <dbReference type="Ensembl" id="ENSNFUP00015030351.1"/>
    </source>
</evidence>
<dbReference type="Proteomes" id="UP000694548">
    <property type="component" value="Unassembled WGS sequence"/>
</dbReference>
<reference evidence="1" key="2">
    <citation type="submission" date="2025-09" db="UniProtKB">
        <authorList>
            <consortium name="Ensembl"/>
        </authorList>
    </citation>
    <scope>IDENTIFICATION</scope>
</reference>
<dbReference type="AlphaFoldDB" id="A0A8C6MBM6"/>
<reference evidence="1" key="1">
    <citation type="submission" date="2025-08" db="UniProtKB">
        <authorList>
            <consortium name="Ensembl"/>
        </authorList>
    </citation>
    <scope>IDENTIFICATION</scope>
</reference>
<sequence>MSFQRLKLLDDPEGSFDILRFKVNSVVYRLWYFKTLCVFLAPSVSVKLLTKF</sequence>
<accession>A0A8C6MBM6</accession>
<proteinExistence type="predicted"/>
<protein>
    <submittedName>
        <fullName evidence="1">Uncharacterized protein</fullName>
    </submittedName>
</protein>
<keyword evidence="2" id="KW-1185">Reference proteome</keyword>
<evidence type="ECO:0000313" key="2">
    <source>
        <dbReference type="Proteomes" id="UP000694548"/>
    </source>
</evidence>
<name>A0A8C6MBM6_NOTFU</name>